<evidence type="ECO:0000256" key="1">
    <source>
        <dbReference type="SAM" id="MobiDB-lite"/>
    </source>
</evidence>
<dbReference type="OrthoDB" id="5798324at2759"/>
<feature type="region of interest" description="Disordered" evidence="1">
    <location>
        <begin position="15"/>
        <end position="36"/>
    </location>
</feature>
<protein>
    <submittedName>
        <fullName evidence="3">Uncharacterized protein</fullName>
    </submittedName>
</protein>
<keyword evidence="2" id="KW-0732">Signal</keyword>
<comment type="caution">
    <text evidence="3">The sequence shown here is derived from an EMBL/GenBank/DDBJ whole genome shotgun (WGS) entry which is preliminary data.</text>
</comment>
<dbReference type="Proteomes" id="UP000494206">
    <property type="component" value="Unassembled WGS sequence"/>
</dbReference>
<feature type="signal peptide" evidence="2">
    <location>
        <begin position="1"/>
        <end position="16"/>
    </location>
</feature>
<sequence>MLFSFLLLTDVACGSSAPRTRRNDREDDYDEDEENSFPGKIQLVPIVQRDTKNRPEVAQKVRDIIKQMPANETDRIGKMLNSSYEKMQRDANEGDSAIRQKIHQNPITNESRLESPMLSIVASIVASALVFLSIL</sequence>
<organism evidence="3 4">
    <name type="scientific">Caenorhabditis bovis</name>
    <dbReference type="NCBI Taxonomy" id="2654633"/>
    <lineage>
        <taxon>Eukaryota</taxon>
        <taxon>Metazoa</taxon>
        <taxon>Ecdysozoa</taxon>
        <taxon>Nematoda</taxon>
        <taxon>Chromadorea</taxon>
        <taxon>Rhabditida</taxon>
        <taxon>Rhabditina</taxon>
        <taxon>Rhabditomorpha</taxon>
        <taxon>Rhabditoidea</taxon>
        <taxon>Rhabditidae</taxon>
        <taxon>Peloderinae</taxon>
        <taxon>Caenorhabditis</taxon>
    </lineage>
</organism>
<dbReference type="AlphaFoldDB" id="A0A8S1EFF0"/>
<evidence type="ECO:0000313" key="4">
    <source>
        <dbReference type="Proteomes" id="UP000494206"/>
    </source>
</evidence>
<gene>
    <name evidence="3" type="ORF">CBOVIS_LOCUS2573</name>
</gene>
<evidence type="ECO:0000256" key="2">
    <source>
        <dbReference type="SAM" id="SignalP"/>
    </source>
</evidence>
<feature type="compositionally biased region" description="Acidic residues" evidence="1">
    <location>
        <begin position="26"/>
        <end position="35"/>
    </location>
</feature>
<evidence type="ECO:0000313" key="3">
    <source>
        <dbReference type="EMBL" id="CAB3399450.1"/>
    </source>
</evidence>
<proteinExistence type="predicted"/>
<keyword evidence="4" id="KW-1185">Reference proteome</keyword>
<feature type="chain" id="PRO_5035862829" evidence="2">
    <location>
        <begin position="17"/>
        <end position="135"/>
    </location>
</feature>
<accession>A0A8S1EFF0</accession>
<reference evidence="3 4" key="1">
    <citation type="submission" date="2020-04" db="EMBL/GenBank/DDBJ databases">
        <authorList>
            <person name="Laetsch R D."/>
            <person name="Stevens L."/>
            <person name="Kumar S."/>
            <person name="Blaxter L. M."/>
        </authorList>
    </citation>
    <scope>NUCLEOTIDE SEQUENCE [LARGE SCALE GENOMIC DNA]</scope>
</reference>
<name>A0A8S1EFF0_9PELO</name>
<dbReference type="EMBL" id="CADEPM010000002">
    <property type="protein sequence ID" value="CAB3399450.1"/>
    <property type="molecule type" value="Genomic_DNA"/>
</dbReference>